<dbReference type="AlphaFoldDB" id="A0AAN7UZD1"/>
<evidence type="ECO:0000256" key="1">
    <source>
        <dbReference type="SAM" id="SignalP"/>
    </source>
</evidence>
<name>A0AAN7UZD1_9COLE</name>
<keyword evidence="3" id="KW-1185">Reference proteome</keyword>
<organism evidence="2 3">
    <name type="scientific">Pyrocoelia pectoralis</name>
    <dbReference type="NCBI Taxonomy" id="417401"/>
    <lineage>
        <taxon>Eukaryota</taxon>
        <taxon>Metazoa</taxon>
        <taxon>Ecdysozoa</taxon>
        <taxon>Arthropoda</taxon>
        <taxon>Hexapoda</taxon>
        <taxon>Insecta</taxon>
        <taxon>Pterygota</taxon>
        <taxon>Neoptera</taxon>
        <taxon>Endopterygota</taxon>
        <taxon>Coleoptera</taxon>
        <taxon>Polyphaga</taxon>
        <taxon>Elateriformia</taxon>
        <taxon>Elateroidea</taxon>
        <taxon>Lampyridae</taxon>
        <taxon>Lampyrinae</taxon>
        <taxon>Pyrocoelia</taxon>
    </lineage>
</organism>
<feature type="chain" id="PRO_5042915550" evidence="1">
    <location>
        <begin position="18"/>
        <end position="113"/>
    </location>
</feature>
<comment type="caution">
    <text evidence="2">The sequence shown here is derived from an EMBL/GenBank/DDBJ whole genome shotgun (WGS) entry which is preliminary data.</text>
</comment>
<protein>
    <submittedName>
        <fullName evidence="2">Uncharacterized protein</fullName>
    </submittedName>
</protein>
<proteinExistence type="predicted"/>
<accession>A0AAN7UZD1</accession>
<keyword evidence="1" id="KW-0732">Signal</keyword>
<reference evidence="2 3" key="1">
    <citation type="journal article" date="2024" name="Insects">
        <title>An Improved Chromosome-Level Genome Assembly of the Firefly Pyrocoelia pectoralis.</title>
        <authorList>
            <person name="Fu X."/>
            <person name="Meyer-Rochow V.B."/>
            <person name="Ballantyne L."/>
            <person name="Zhu X."/>
        </authorList>
    </citation>
    <scope>NUCLEOTIDE SEQUENCE [LARGE SCALE GENOMIC DNA]</scope>
    <source>
        <strain evidence="2">XCY_ONT2</strain>
    </source>
</reference>
<feature type="signal peptide" evidence="1">
    <location>
        <begin position="1"/>
        <end position="17"/>
    </location>
</feature>
<dbReference type="Proteomes" id="UP001329430">
    <property type="component" value="Chromosome 8"/>
</dbReference>
<sequence length="113" mass="12523">MFSSLLLICLLPILALGTSGPVDFHPEEPCNRVGGQCIKRDECSVHIEDQYLNLCPQQQSQGAECCHGVSTKEHRCRRFGGECFREGTRCPDGLKRPEATDCPTGQFCCIVIH</sequence>
<gene>
    <name evidence="2" type="ORF">RI129_010736</name>
</gene>
<evidence type="ECO:0000313" key="2">
    <source>
        <dbReference type="EMBL" id="KAK5639925.1"/>
    </source>
</evidence>
<evidence type="ECO:0000313" key="3">
    <source>
        <dbReference type="Proteomes" id="UP001329430"/>
    </source>
</evidence>
<dbReference type="EMBL" id="JAVRBK010000008">
    <property type="protein sequence ID" value="KAK5639925.1"/>
    <property type="molecule type" value="Genomic_DNA"/>
</dbReference>